<dbReference type="RefSeq" id="WP_057907175.1">
    <property type="nucleotide sequence ID" value="NZ_AYYZ01000030.1"/>
</dbReference>
<comment type="caution">
    <text evidence="2">The sequence shown here is derived from an EMBL/GenBank/DDBJ whole genome shotgun (WGS) entry which is preliminary data.</text>
</comment>
<sequence length="281" mass="30833">MFDKKQFAHVFDVKDFNRLEINLTGADLVIRQAENAGIIYYGEQKDDDRFEIKQEGHTLRITEKSNLHILKKTLAFKLSVGKGRLEVTIPQTDFFKLSAEVSKGDVAIDNVKTSTISLIVGSGDLTVADSTIDNLHVKAQSGNLVMKKTLLGNTKIENRTGDILLDEFQSSDSMTATFAEGRLKMRDVTFNDAKITLGQGDVRVRGFKVTGDFNLSTNIGDLSLRQIQTPTITIAAIHGNDLKNPASVEGLPQHECGHAGASFLTSAGHLDVNKEIEITED</sequence>
<dbReference type="AlphaFoldDB" id="A0A0R1ZKF2"/>
<accession>A0A0R1ZKF2</accession>
<proteinExistence type="predicted"/>
<dbReference type="STRING" id="1423820.FC64_GL001349"/>
<evidence type="ECO:0000313" key="3">
    <source>
        <dbReference type="Proteomes" id="UP000051291"/>
    </source>
</evidence>
<gene>
    <name evidence="2" type="ORF">FC64_GL001349</name>
</gene>
<dbReference type="Proteomes" id="UP000051291">
    <property type="component" value="Unassembled WGS sequence"/>
</dbReference>
<dbReference type="InterPro" id="IPR025164">
    <property type="entry name" value="Toastrack_DUF4097"/>
</dbReference>
<protein>
    <recommendedName>
        <fullName evidence="1">DUF4097 domain-containing protein</fullName>
    </recommendedName>
</protein>
<dbReference type="Pfam" id="PF13349">
    <property type="entry name" value="DUF4097"/>
    <property type="match status" value="1"/>
</dbReference>
<keyword evidence="3" id="KW-1185">Reference proteome</keyword>
<name>A0A0R1ZKF2_9LACO</name>
<dbReference type="PATRIC" id="fig|1423820.4.peg.1375"/>
<reference evidence="2 3" key="1">
    <citation type="journal article" date="2015" name="Genome Announc.">
        <title>Expanding the biotechnology potential of lactobacilli through comparative genomics of 213 strains and associated genera.</title>
        <authorList>
            <person name="Sun Z."/>
            <person name="Harris H.M."/>
            <person name="McCann A."/>
            <person name="Guo C."/>
            <person name="Argimon S."/>
            <person name="Zhang W."/>
            <person name="Yang X."/>
            <person name="Jeffery I.B."/>
            <person name="Cooney J.C."/>
            <person name="Kagawa T.F."/>
            <person name="Liu W."/>
            <person name="Song Y."/>
            <person name="Salvetti E."/>
            <person name="Wrobel A."/>
            <person name="Rasinkangas P."/>
            <person name="Parkhill J."/>
            <person name="Rea M.C."/>
            <person name="O'Sullivan O."/>
            <person name="Ritari J."/>
            <person name="Douillard F.P."/>
            <person name="Paul Ross R."/>
            <person name="Yang R."/>
            <person name="Briner A.E."/>
            <person name="Felis G.E."/>
            <person name="de Vos W.M."/>
            <person name="Barrangou R."/>
            <person name="Klaenhammer T.R."/>
            <person name="Caufield P.W."/>
            <person name="Cui Y."/>
            <person name="Zhang H."/>
            <person name="O'Toole P.W."/>
        </authorList>
    </citation>
    <scope>NUCLEOTIDE SEQUENCE [LARGE SCALE GENOMIC DNA]</scope>
    <source>
        <strain evidence="2 3">DSM 20653</strain>
    </source>
</reference>
<feature type="domain" description="DUF4097" evidence="1">
    <location>
        <begin position="17"/>
        <end position="204"/>
    </location>
</feature>
<evidence type="ECO:0000259" key="1">
    <source>
        <dbReference type="Pfam" id="PF13349"/>
    </source>
</evidence>
<dbReference type="Gene3D" id="2.160.20.120">
    <property type="match status" value="1"/>
</dbReference>
<organism evidence="2 3">
    <name type="scientific">Ligilactobacillus araffinosus DSM 20653</name>
    <dbReference type="NCBI Taxonomy" id="1423820"/>
    <lineage>
        <taxon>Bacteria</taxon>
        <taxon>Bacillati</taxon>
        <taxon>Bacillota</taxon>
        <taxon>Bacilli</taxon>
        <taxon>Lactobacillales</taxon>
        <taxon>Lactobacillaceae</taxon>
        <taxon>Ligilactobacillus</taxon>
    </lineage>
</organism>
<evidence type="ECO:0000313" key="2">
    <source>
        <dbReference type="EMBL" id="KRM51539.1"/>
    </source>
</evidence>
<dbReference type="EMBL" id="AYYZ01000030">
    <property type="protein sequence ID" value="KRM51539.1"/>
    <property type="molecule type" value="Genomic_DNA"/>
</dbReference>